<sequence>MKTYKSKISWGLIVIPTLFFVGIIVYMIITKEKQSEILSAGVVFFFILLFIYYLFTNTVYTIKNRILYVKCGFLYRKHLDISRIKSVRKTNDIISAPAASIDRLQIAYDEFGILIISPKNEQGFIKELLSVNPQIIDRKS</sequence>
<keyword evidence="1" id="KW-1133">Transmembrane helix</keyword>
<name>A0ABU7IQJ9_9FLAO</name>
<keyword evidence="1" id="KW-0472">Membrane</keyword>
<evidence type="ECO:0000259" key="2">
    <source>
        <dbReference type="Pfam" id="PF06713"/>
    </source>
</evidence>
<feature type="transmembrane region" description="Helical" evidence="1">
    <location>
        <begin position="35"/>
        <end position="55"/>
    </location>
</feature>
<feature type="transmembrane region" description="Helical" evidence="1">
    <location>
        <begin position="12"/>
        <end position="29"/>
    </location>
</feature>
<accession>A0ABU7IQJ9</accession>
<dbReference type="Proteomes" id="UP001356308">
    <property type="component" value="Unassembled WGS sequence"/>
</dbReference>
<keyword evidence="1" id="KW-0812">Transmembrane</keyword>
<proteinExistence type="predicted"/>
<protein>
    <submittedName>
        <fullName evidence="3">PH domain-containing protein</fullName>
    </submittedName>
</protein>
<dbReference type="EMBL" id="JAZDDG010000002">
    <property type="protein sequence ID" value="MEE1975237.1"/>
    <property type="molecule type" value="Genomic_DNA"/>
</dbReference>
<evidence type="ECO:0000313" key="3">
    <source>
        <dbReference type="EMBL" id="MEE1975237.1"/>
    </source>
</evidence>
<evidence type="ECO:0000256" key="1">
    <source>
        <dbReference type="SAM" id="Phobius"/>
    </source>
</evidence>
<keyword evidence="4" id="KW-1185">Reference proteome</keyword>
<dbReference type="RefSeq" id="WP_272650065.1">
    <property type="nucleotide sequence ID" value="NZ_JAZDDG010000002.1"/>
</dbReference>
<feature type="domain" description="Uncharacterized protein YyaB-like PH" evidence="2">
    <location>
        <begin position="58"/>
        <end position="131"/>
    </location>
</feature>
<evidence type="ECO:0000313" key="4">
    <source>
        <dbReference type="Proteomes" id="UP001356308"/>
    </source>
</evidence>
<organism evidence="3 4">
    <name type="scientific">Maribacter cobaltidurans</name>
    <dbReference type="NCBI Taxonomy" id="1178778"/>
    <lineage>
        <taxon>Bacteria</taxon>
        <taxon>Pseudomonadati</taxon>
        <taxon>Bacteroidota</taxon>
        <taxon>Flavobacteriia</taxon>
        <taxon>Flavobacteriales</taxon>
        <taxon>Flavobacteriaceae</taxon>
        <taxon>Maribacter</taxon>
    </lineage>
</organism>
<comment type="caution">
    <text evidence="3">The sequence shown here is derived from an EMBL/GenBank/DDBJ whole genome shotgun (WGS) entry which is preliminary data.</text>
</comment>
<gene>
    <name evidence="3" type="ORF">V1I91_04110</name>
</gene>
<dbReference type="Pfam" id="PF06713">
    <property type="entry name" value="bPH_4"/>
    <property type="match status" value="1"/>
</dbReference>
<reference evidence="3 4" key="1">
    <citation type="submission" date="2024-01" db="EMBL/GenBank/DDBJ databases">
        <title>Maribacter spp. originated from different algae showed divergent polysaccharides utilization ability.</title>
        <authorList>
            <person name="Wang H."/>
            <person name="Wu Y."/>
        </authorList>
    </citation>
    <scope>NUCLEOTIDE SEQUENCE [LARGE SCALE GENOMIC DNA]</scope>
    <source>
        <strain evidence="3 4">PR1</strain>
    </source>
</reference>
<dbReference type="InterPro" id="IPR009589">
    <property type="entry name" value="PH_YyaB-like"/>
</dbReference>